<dbReference type="Proteomes" id="UP001155040">
    <property type="component" value="Unassembled WGS sequence"/>
</dbReference>
<name>A0A9X2UJL5_9BACT</name>
<evidence type="ECO:0000313" key="2">
    <source>
        <dbReference type="EMBL" id="MCS4035887.1"/>
    </source>
</evidence>
<protein>
    <submittedName>
        <fullName evidence="2">Serine protease inhibitor</fullName>
    </submittedName>
</protein>
<dbReference type="InterPro" id="IPR036186">
    <property type="entry name" value="Serpin_sf"/>
</dbReference>
<dbReference type="RefSeq" id="WP_251953953.1">
    <property type="nucleotide sequence ID" value="NZ_CALTSI010000020.1"/>
</dbReference>
<proteinExistence type="predicted"/>
<feature type="domain" description="Serpin" evidence="1">
    <location>
        <begin position="3"/>
        <end position="129"/>
    </location>
</feature>
<dbReference type="GO" id="GO:0005615">
    <property type="term" value="C:extracellular space"/>
    <property type="evidence" value="ECO:0007669"/>
    <property type="project" value="InterPro"/>
</dbReference>
<dbReference type="Gene3D" id="3.30.497.10">
    <property type="entry name" value="Antithrombin, subunit I, domain 2"/>
    <property type="match status" value="1"/>
</dbReference>
<dbReference type="AlphaFoldDB" id="A0A9X2UJL5"/>
<dbReference type="InterPro" id="IPR042185">
    <property type="entry name" value="Serpin_sf_2"/>
</dbReference>
<reference evidence="2" key="1">
    <citation type="submission" date="2022-08" db="EMBL/GenBank/DDBJ databases">
        <title>Genomic Encyclopedia of Type Strains, Phase V (KMG-V): Genome sequencing to study the core and pangenomes of soil and plant-associated prokaryotes.</title>
        <authorList>
            <person name="Whitman W."/>
        </authorList>
    </citation>
    <scope>NUCLEOTIDE SEQUENCE</scope>
    <source>
        <strain evidence="2">SP3012</strain>
    </source>
</reference>
<dbReference type="InterPro" id="IPR023796">
    <property type="entry name" value="Serpin_dom"/>
</dbReference>
<dbReference type="Gene3D" id="2.30.39.10">
    <property type="entry name" value="Alpha-1-antitrypsin, domain 1"/>
    <property type="match status" value="1"/>
</dbReference>
<dbReference type="EMBL" id="JANUBF010000004">
    <property type="protein sequence ID" value="MCS4035887.1"/>
    <property type="molecule type" value="Genomic_DNA"/>
</dbReference>
<dbReference type="PROSITE" id="PS00284">
    <property type="entry name" value="SERPIN"/>
    <property type="match status" value="1"/>
</dbReference>
<dbReference type="GO" id="GO:0004867">
    <property type="term" value="F:serine-type endopeptidase inhibitor activity"/>
    <property type="evidence" value="ECO:0007669"/>
    <property type="project" value="InterPro"/>
</dbReference>
<dbReference type="InterPro" id="IPR042178">
    <property type="entry name" value="Serpin_sf_1"/>
</dbReference>
<dbReference type="InterPro" id="IPR000215">
    <property type="entry name" value="Serpin_fam"/>
</dbReference>
<evidence type="ECO:0000259" key="1">
    <source>
        <dbReference type="Pfam" id="PF00079"/>
    </source>
</evidence>
<comment type="caution">
    <text evidence="2">The sequence shown here is derived from an EMBL/GenBank/DDBJ whole genome shotgun (WGS) entry which is preliminary data.</text>
</comment>
<gene>
    <name evidence="2" type="ORF">GGQ01_000936</name>
</gene>
<sequence>MDSLDTETWTEMTSGLSPQSLSRLKMPRFTLRYEKTLNDVLKDLGMGVAFTGRANFRGIADLSLAIDKAKHKTFLRVDEEGTEASAATSVEIGPISSAPPSFVVDRPFVVAIREHHSGTSLFLGTIMDPTAG</sequence>
<dbReference type="PANTHER" id="PTHR11461:SF211">
    <property type="entry name" value="GH10112P-RELATED"/>
    <property type="match status" value="1"/>
</dbReference>
<organism evidence="2 3">
    <name type="scientific">Salinibacter ruber</name>
    <dbReference type="NCBI Taxonomy" id="146919"/>
    <lineage>
        <taxon>Bacteria</taxon>
        <taxon>Pseudomonadati</taxon>
        <taxon>Rhodothermota</taxon>
        <taxon>Rhodothermia</taxon>
        <taxon>Rhodothermales</taxon>
        <taxon>Salinibacteraceae</taxon>
        <taxon>Salinibacter</taxon>
    </lineage>
</organism>
<evidence type="ECO:0000313" key="3">
    <source>
        <dbReference type="Proteomes" id="UP001155040"/>
    </source>
</evidence>
<dbReference type="SUPFAM" id="SSF56574">
    <property type="entry name" value="Serpins"/>
    <property type="match status" value="1"/>
</dbReference>
<accession>A0A9X2UJL5</accession>
<dbReference type="Pfam" id="PF00079">
    <property type="entry name" value="Serpin"/>
    <property type="match status" value="1"/>
</dbReference>
<dbReference type="PANTHER" id="PTHR11461">
    <property type="entry name" value="SERINE PROTEASE INHIBITOR, SERPIN"/>
    <property type="match status" value="1"/>
</dbReference>
<dbReference type="InterPro" id="IPR023795">
    <property type="entry name" value="Serpin_CS"/>
</dbReference>